<accession>A0A4R6E3K8</accession>
<evidence type="ECO:0000313" key="2">
    <source>
        <dbReference type="Proteomes" id="UP000295129"/>
    </source>
</evidence>
<evidence type="ECO:0008006" key="3">
    <source>
        <dbReference type="Google" id="ProtNLM"/>
    </source>
</evidence>
<comment type="caution">
    <text evidence="1">The sequence shown here is derived from an EMBL/GenBank/DDBJ whole genome shotgun (WGS) entry which is preliminary data.</text>
</comment>
<proteinExistence type="predicted"/>
<protein>
    <recommendedName>
        <fullName evidence="3">KTSC domain-containing protein</fullName>
    </recommendedName>
</protein>
<evidence type="ECO:0000313" key="1">
    <source>
        <dbReference type="EMBL" id="TDN51408.1"/>
    </source>
</evidence>
<dbReference type="EMBL" id="SNVV01000007">
    <property type="protein sequence ID" value="TDN51408.1"/>
    <property type="molecule type" value="Genomic_DNA"/>
</dbReference>
<dbReference type="RefSeq" id="WP_133590959.1">
    <property type="nucleotide sequence ID" value="NZ_SNVV01000007.1"/>
</dbReference>
<gene>
    <name evidence="1" type="ORF">C7389_107143</name>
</gene>
<sequence length="75" mass="8245">MERYQNLSGRSSITGYEIGDGQIVVEYDDGSAYLFTKGSVGAGSVTEMARLARSGYGLYSYIAAVVKKRRAKRIR</sequence>
<dbReference type="AlphaFoldDB" id="A0A4R6E3K8"/>
<reference evidence="1 2" key="1">
    <citation type="submission" date="2019-03" db="EMBL/GenBank/DDBJ databases">
        <title>Genomic Encyclopedia of Type Strains, Phase IV (KMG-IV): sequencing the most valuable type-strain genomes for metagenomic binning, comparative biology and taxonomic classification.</title>
        <authorList>
            <person name="Goeker M."/>
        </authorList>
    </citation>
    <scope>NUCLEOTIDE SEQUENCE [LARGE SCALE GENOMIC DNA]</scope>
    <source>
        <strain evidence="1 2">DSM 12121</strain>
    </source>
</reference>
<dbReference type="OrthoDB" id="7775479at2"/>
<organism evidence="1 2">
    <name type="scientific">Azoarcus indigens</name>
    <dbReference type="NCBI Taxonomy" id="29545"/>
    <lineage>
        <taxon>Bacteria</taxon>
        <taxon>Pseudomonadati</taxon>
        <taxon>Pseudomonadota</taxon>
        <taxon>Betaproteobacteria</taxon>
        <taxon>Rhodocyclales</taxon>
        <taxon>Zoogloeaceae</taxon>
        <taxon>Azoarcus</taxon>
    </lineage>
</organism>
<dbReference type="Proteomes" id="UP000295129">
    <property type="component" value="Unassembled WGS sequence"/>
</dbReference>
<name>A0A4R6E3K8_9RHOO</name>
<keyword evidence="2" id="KW-1185">Reference proteome</keyword>